<name>L7VXG1_9BACT</name>
<proteinExistence type="predicted"/>
<sequence length="73" mass="8609">MLHCHCSAAHFFQSSFNLCFPCLCFSFLQIKETGIGLFKYFGKTFENIMGFRRRTIRNEQNIPVFEKGYMVNL</sequence>
<reference evidence="1" key="1">
    <citation type="submission" date="2012-09" db="EMBL/GenBank/DDBJ databases">
        <title>Metagenomic Characterization of a Microbial Community in Wastewater Detects High Levels of Antibiotic Resistance.</title>
        <authorList>
            <person name="Abrams M."/>
            <person name="Caldwell A."/>
            <person name="Vandaei E."/>
            <person name="Lee W."/>
            <person name="Perrott J."/>
            <person name="Khan S.Y."/>
            <person name="Ta J."/>
            <person name="Romero D."/>
            <person name="Nguyen V."/>
            <person name="Pourmand N."/>
            <person name="Ouverney C.C."/>
        </authorList>
    </citation>
    <scope>NUCLEOTIDE SEQUENCE</scope>
</reference>
<evidence type="ECO:0000313" key="1">
    <source>
        <dbReference type="EMBL" id="AGC72126.1"/>
    </source>
</evidence>
<dbReference type="AlphaFoldDB" id="L7VXG1"/>
<dbReference type="EMBL" id="JX649893">
    <property type="protein sequence ID" value="AGC72126.1"/>
    <property type="molecule type" value="Genomic_DNA"/>
</dbReference>
<accession>L7VXG1</accession>
<organism evidence="1">
    <name type="scientific">uncultured bacterium A1Q1_fos_560</name>
    <dbReference type="NCBI Taxonomy" id="1256584"/>
    <lineage>
        <taxon>Bacteria</taxon>
        <taxon>environmental samples</taxon>
    </lineage>
</organism>
<protein>
    <submittedName>
        <fullName evidence="1">Uncharacterized protein</fullName>
    </submittedName>
</protein>